<gene>
    <name evidence="1" type="ORF">GA0061103_1962</name>
</gene>
<evidence type="ECO:0000313" key="1">
    <source>
        <dbReference type="EMBL" id="SCB13487.1"/>
    </source>
</evidence>
<name>A0A1C3UDP8_9HYPH</name>
<dbReference type="STRING" id="410764.GA0061103_1962"/>
<proteinExistence type="predicted"/>
<sequence length="147" mass="16077">MIRHDLSHWPLVLSAARGTMSLDEQLAFFSDWNAWLDRGESFSTLRVFTDAEALKRPEGGAKDAKVWLQANGVRIRQFVIGMATVVPSEALEEMSRMNAEKLFGVPAQMFDDVNEAAMWLASLSATQGRPLDVGGALLGLAALRGLS</sequence>
<dbReference type="AlphaFoldDB" id="A0A1C3UDP8"/>
<dbReference type="EMBL" id="FMAG01000001">
    <property type="protein sequence ID" value="SCB13487.1"/>
    <property type="molecule type" value="Genomic_DNA"/>
</dbReference>
<reference evidence="2" key="1">
    <citation type="submission" date="2016-08" db="EMBL/GenBank/DDBJ databases">
        <authorList>
            <person name="Varghese N."/>
            <person name="Submissions Spin"/>
        </authorList>
    </citation>
    <scope>NUCLEOTIDE SEQUENCE [LARGE SCALE GENOMIC DNA]</scope>
    <source>
        <strain evidence="2">HAMBI 2975</strain>
    </source>
</reference>
<dbReference type="OrthoDB" id="7352256at2"/>
<evidence type="ECO:0000313" key="2">
    <source>
        <dbReference type="Proteomes" id="UP000199101"/>
    </source>
</evidence>
<accession>A0A1C3UDP8</accession>
<organism evidence="1 2">
    <name type="scientific">Rhizobium multihospitium</name>
    <dbReference type="NCBI Taxonomy" id="410764"/>
    <lineage>
        <taxon>Bacteria</taxon>
        <taxon>Pseudomonadati</taxon>
        <taxon>Pseudomonadota</taxon>
        <taxon>Alphaproteobacteria</taxon>
        <taxon>Hyphomicrobiales</taxon>
        <taxon>Rhizobiaceae</taxon>
        <taxon>Rhizobium/Agrobacterium group</taxon>
        <taxon>Rhizobium</taxon>
    </lineage>
</organism>
<dbReference type="Proteomes" id="UP000199101">
    <property type="component" value="Unassembled WGS sequence"/>
</dbReference>
<keyword evidence="2" id="KW-1185">Reference proteome</keyword>
<dbReference type="RefSeq" id="WP_092707502.1">
    <property type="nucleotide sequence ID" value="NZ_FMAG01000001.1"/>
</dbReference>
<evidence type="ECO:0008006" key="3">
    <source>
        <dbReference type="Google" id="ProtNLM"/>
    </source>
</evidence>
<protein>
    <recommendedName>
        <fullName evidence="3">SpoIIAA-like</fullName>
    </recommendedName>
</protein>